<evidence type="ECO:0000259" key="2">
    <source>
        <dbReference type="Pfam" id="PF14317"/>
    </source>
</evidence>
<feature type="transmembrane region" description="Helical" evidence="1">
    <location>
        <begin position="70"/>
        <end position="92"/>
    </location>
</feature>
<keyword evidence="4" id="KW-1185">Reference proteome</keyword>
<sequence length="189" mass="21638">MSDKMENMVPEGQQPIHTARFRLTPAAYTQLNLIVQRRGLKKRRLLTLALAVGVTLIYCILTNVPVSTTILLMVTEALVVLPVSFLMDKWFLKLYARRSQRLSPAALDEQLFEFYEDGFRVVSGNSTDGFVRYNRIVSLARTDDYLALFITDVYAYLVMGDAADCGMQELTEFLQRKMNGKPLENYRTH</sequence>
<dbReference type="RefSeq" id="WP_204721235.1">
    <property type="nucleotide sequence ID" value="NZ_JACSNR010000008.1"/>
</dbReference>
<keyword evidence="1" id="KW-0812">Transmembrane</keyword>
<feature type="domain" description="YcxB-like C-terminal" evidence="2">
    <location>
        <begin position="114"/>
        <end position="158"/>
    </location>
</feature>
<evidence type="ECO:0000313" key="3">
    <source>
        <dbReference type="EMBL" id="MBM6923704.1"/>
    </source>
</evidence>
<proteinExistence type="predicted"/>
<evidence type="ECO:0000256" key="1">
    <source>
        <dbReference type="SAM" id="Phobius"/>
    </source>
</evidence>
<keyword evidence="1" id="KW-0472">Membrane</keyword>
<evidence type="ECO:0000313" key="4">
    <source>
        <dbReference type="Proteomes" id="UP000724149"/>
    </source>
</evidence>
<dbReference type="Pfam" id="PF14317">
    <property type="entry name" value="YcxB"/>
    <property type="match status" value="1"/>
</dbReference>
<dbReference type="EMBL" id="JACSNR010000008">
    <property type="protein sequence ID" value="MBM6923704.1"/>
    <property type="molecule type" value="Genomic_DNA"/>
</dbReference>
<name>A0ABS2GPS6_9FIRM</name>
<gene>
    <name evidence="3" type="ORF">H9X81_08390</name>
</gene>
<protein>
    <submittedName>
        <fullName evidence="3">YcxB family protein</fullName>
    </submittedName>
</protein>
<comment type="caution">
    <text evidence="3">The sequence shown here is derived from an EMBL/GenBank/DDBJ whole genome shotgun (WGS) entry which is preliminary data.</text>
</comment>
<organism evidence="3 4">
    <name type="scientific">Hydrogenoanaerobacterium saccharovorans</name>
    <dbReference type="NCBI Taxonomy" id="474960"/>
    <lineage>
        <taxon>Bacteria</taxon>
        <taxon>Bacillati</taxon>
        <taxon>Bacillota</taxon>
        <taxon>Clostridia</taxon>
        <taxon>Eubacteriales</taxon>
        <taxon>Oscillospiraceae</taxon>
        <taxon>Hydrogenoanaerobacterium</taxon>
    </lineage>
</organism>
<reference evidence="3 4" key="1">
    <citation type="journal article" date="2021" name="Sci. Rep.">
        <title>The distribution of antibiotic resistance genes in chicken gut microbiota commensals.</title>
        <authorList>
            <person name="Juricova H."/>
            <person name="Matiasovicova J."/>
            <person name="Kubasova T."/>
            <person name="Cejkova D."/>
            <person name="Rychlik I."/>
        </authorList>
    </citation>
    <scope>NUCLEOTIDE SEQUENCE [LARGE SCALE GENOMIC DNA]</scope>
    <source>
        <strain evidence="3 4">An564</strain>
    </source>
</reference>
<feature type="transmembrane region" description="Helical" evidence="1">
    <location>
        <begin position="45"/>
        <end position="64"/>
    </location>
</feature>
<keyword evidence="1" id="KW-1133">Transmembrane helix</keyword>
<accession>A0ABS2GPS6</accession>
<dbReference type="Proteomes" id="UP000724149">
    <property type="component" value="Unassembled WGS sequence"/>
</dbReference>
<dbReference type="InterPro" id="IPR025588">
    <property type="entry name" value="YcxB-like_C"/>
</dbReference>